<keyword evidence="4" id="KW-1185">Reference proteome</keyword>
<organism evidence="3 4">
    <name type="scientific">Actinomadura graeca</name>
    <dbReference type="NCBI Taxonomy" id="2750812"/>
    <lineage>
        <taxon>Bacteria</taxon>
        <taxon>Bacillati</taxon>
        <taxon>Actinomycetota</taxon>
        <taxon>Actinomycetes</taxon>
        <taxon>Streptosporangiales</taxon>
        <taxon>Thermomonosporaceae</taxon>
        <taxon>Actinomadura</taxon>
    </lineage>
</organism>
<keyword evidence="2" id="KW-0472">Membrane</keyword>
<keyword evidence="2" id="KW-0812">Transmembrane</keyword>
<evidence type="ECO:0000313" key="3">
    <source>
        <dbReference type="EMBL" id="QXJ22059.1"/>
    </source>
</evidence>
<dbReference type="EMBL" id="CP059572">
    <property type="protein sequence ID" value="QXJ22059.1"/>
    <property type="molecule type" value="Genomic_DNA"/>
</dbReference>
<proteinExistence type="predicted"/>
<feature type="region of interest" description="Disordered" evidence="1">
    <location>
        <begin position="43"/>
        <end position="73"/>
    </location>
</feature>
<feature type="region of interest" description="Disordered" evidence="1">
    <location>
        <begin position="252"/>
        <end position="271"/>
    </location>
</feature>
<feature type="transmembrane region" description="Helical" evidence="2">
    <location>
        <begin position="461"/>
        <end position="483"/>
    </location>
</feature>
<protein>
    <submittedName>
        <fullName evidence="3">CDP-alcohol phosphatidyltransferase family protein</fullName>
    </submittedName>
</protein>
<evidence type="ECO:0000256" key="2">
    <source>
        <dbReference type="SAM" id="Phobius"/>
    </source>
</evidence>
<evidence type="ECO:0000256" key="1">
    <source>
        <dbReference type="SAM" id="MobiDB-lite"/>
    </source>
</evidence>
<name>A0ABX8QVP3_9ACTN</name>
<keyword evidence="2" id="KW-1133">Transmembrane helix</keyword>
<dbReference type="Proteomes" id="UP001049518">
    <property type="component" value="Chromosome"/>
</dbReference>
<evidence type="ECO:0000313" key="4">
    <source>
        <dbReference type="Proteomes" id="UP001049518"/>
    </source>
</evidence>
<accession>A0ABX8QVP3</accession>
<gene>
    <name evidence="3" type="ORF">AGRA3207_002997</name>
</gene>
<dbReference type="Gene3D" id="1.20.120.1760">
    <property type="match status" value="1"/>
</dbReference>
<dbReference type="RefSeq" id="WP_231335254.1">
    <property type="nucleotide sequence ID" value="NZ_CP059572.1"/>
</dbReference>
<dbReference type="InterPro" id="IPR043130">
    <property type="entry name" value="CDP-OH_PTrfase_TM_dom"/>
</dbReference>
<sequence>MTRVLIIATGCAADTTPTAALPCGGGPEAPTLLTRLCRRLDTLNVPGRGGSSPDKGPGCSVGRGEPSLHRRPERHVVTRPGLAPALRKDGHDVIECEDVAGDLREIARLARAAHGPVAVLPGDLVVGGGPLRRLMRDAAPAAALTVPARPDGYGLAPVRLDGGRIVAAGTPSQRPGGADAASPGALRVDGPRAAVLADLADGLAALLETPGTLDAESPRPAEAGELLLAALVRAGVPVASCDAGRSVCARAGNEQESRAVTEEADGRPGRPGVFVGRAGAAAGRDGGVVACAADACTPHLTRWTAWWRLTPNTVTGLSAGVAALAAVWFSDGTRPGMIAGAFLLCLSFVLGRADGRLVRHARRPAFGAWLDAMSLPVKESAVYAGLAIGAGVAAPGGAVHAGNVWPLAVAALALTVRPGGADAGTGPGRACLRRAREAAALPEGERCALVAVTAAAADARVAFIALIAWGAAAAVLVPAGQLLRVAAR</sequence>
<feature type="compositionally biased region" description="Basic and acidic residues" evidence="1">
    <location>
        <begin position="253"/>
        <end position="268"/>
    </location>
</feature>
<reference evidence="3" key="1">
    <citation type="submission" date="2020-07" db="EMBL/GenBank/DDBJ databases">
        <authorList>
            <person name="Tarantini F.S."/>
            <person name="Hong K.W."/>
            <person name="Chan K.G."/>
        </authorList>
    </citation>
    <scope>NUCLEOTIDE SEQUENCE</scope>
    <source>
        <strain evidence="3">32-07</strain>
    </source>
</reference>